<sequence>MLEACLPPYEFRLLEEPPYVICLTDITMDFEQEQVISAAAALKHQGGGRYELLHGIHVYDAVLDRGWMHYRRDEARGVYHPDVKHHVLDLLHECTRILLDRYRPAVVVCRTEEQLPLGEFPLRFRKTVDFLTKLGYRAGPILQDIDRRWSWEHRTG</sequence>
<accession>A0A1X7HH29</accession>
<organism evidence="1 2">
    <name type="scientific">Azospirillum oryzae</name>
    <dbReference type="NCBI Taxonomy" id="286727"/>
    <lineage>
        <taxon>Bacteria</taxon>
        <taxon>Pseudomonadati</taxon>
        <taxon>Pseudomonadota</taxon>
        <taxon>Alphaproteobacteria</taxon>
        <taxon>Rhodospirillales</taxon>
        <taxon>Azospirillaceae</taxon>
        <taxon>Azospirillum</taxon>
    </lineage>
</organism>
<protein>
    <submittedName>
        <fullName evidence="1">Uncharacterized protein</fullName>
    </submittedName>
</protein>
<proteinExistence type="predicted"/>
<reference evidence="1 2" key="1">
    <citation type="submission" date="2017-04" db="EMBL/GenBank/DDBJ databases">
        <authorList>
            <person name="Afonso C.L."/>
            <person name="Miller P.J."/>
            <person name="Scott M.A."/>
            <person name="Spackman E."/>
            <person name="Goraichik I."/>
            <person name="Dimitrov K.M."/>
            <person name="Suarez D.L."/>
            <person name="Swayne D.E."/>
        </authorList>
    </citation>
    <scope>NUCLEOTIDE SEQUENCE [LARGE SCALE GENOMIC DNA]</scope>
    <source>
        <strain evidence="1 2">A2P</strain>
    </source>
</reference>
<name>A0A1X7HH29_9PROT</name>
<dbReference type="Proteomes" id="UP000192936">
    <property type="component" value="Unassembled WGS sequence"/>
</dbReference>
<evidence type="ECO:0000313" key="2">
    <source>
        <dbReference type="Proteomes" id="UP000192936"/>
    </source>
</evidence>
<evidence type="ECO:0000313" key="1">
    <source>
        <dbReference type="EMBL" id="SMF86609.1"/>
    </source>
</evidence>
<dbReference type="AlphaFoldDB" id="A0A1X7HH29"/>
<dbReference type="EMBL" id="FXAK01000008">
    <property type="protein sequence ID" value="SMF86609.1"/>
    <property type="molecule type" value="Genomic_DNA"/>
</dbReference>
<dbReference type="STRING" id="286727.SAMN02982917_6006"/>
<gene>
    <name evidence="1" type="ORF">SAMN02982917_6006</name>
</gene>